<dbReference type="EnsemblBacteria" id="BAC47548">
    <property type="protein sequence ID" value="BAC47548"/>
    <property type="gene ID" value="BAC47548"/>
</dbReference>
<proteinExistence type="predicted"/>
<evidence type="ECO:0000313" key="4">
    <source>
        <dbReference type="Proteomes" id="UP000002526"/>
    </source>
</evidence>
<dbReference type="Proteomes" id="UP000002526">
    <property type="component" value="Chromosome"/>
</dbReference>
<protein>
    <submittedName>
        <fullName evidence="3">Blr2283 protein</fullName>
    </submittedName>
</protein>
<sequence length="101" mass="11021">MARDASAAPRQVADRAAAKRKSDNPLTYWWAASGSYLGIGEVISSTSPHARALATLALHHLVALLEQTFAFTVFAFLLLLDVRAFFTGHEILLPRESGLVR</sequence>
<keyword evidence="2" id="KW-0812">Transmembrane</keyword>
<organism evidence="3 4">
    <name type="scientific">Bradyrhizobium diazoefficiens (strain JCM 10833 / BCRC 13528 / IAM 13628 / NBRC 14792 / USDA 110)</name>
    <dbReference type="NCBI Taxonomy" id="224911"/>
    <lineage>
        <taxon>Bacteria</taxon>
        <taxon>Pseudomonadati</taxon>
        <taxon>Pseudomonadota</taxon>
        <taxon>Alphaproteobacteria</taxon>
        <taxon>Hyphomicrobiales</taxon>
        <taxon>Nitrobacteraceae</taxon>
        <taxon>Bradyrhizobium</taxon>
    </lineage>
</organism>
<name>Q89SW7_BRADU</name>
<feature type="transmembrane region" description="Helical" evidence="2">
    <location>
        <begin position="68"/>
        <end position="86"/>
    </location>
</feature>
<evidence type="ECO:0000256" key="1">
    <source>
        <dbReference type="SAM" id="MobiDB-lite"/>
    </source>
</evidence>
<feature type="region of interest" description="Disordered" evidence="1">
    <location>
        <begin position="1"/>
        <end position="22"/>
    </location>
</feature>
<gene>
    <name evidence="3" type="ordered locus">blr2283</name>
</gene>
<keyword evidence="2" id="KW-0472">Membrane</keyword>
<keyword evidence="4" id="KW-1185">Reference proteome</keyword>
<evidence type="ECO:0000313" key="3">
    <source>
        <dbReference type="EMBL" id="BAC47548.1"/>
    </source>
</evidence>
<dbReference type="KEGG" id="bja:blr2283"/>
<keyword evidence="2" id="KW-1133">Transmembrane helix</keyword>
<dbReference type="AlphaFoldDB" id="Q89SW7"/>
<accession>Q89SW7</accession>
<feature type="compositionally biased region" description="Basic and acidic residues" evidence="1">
    <location>
        <begin position="12"/>
        <end position="22"/>
    </location>
</feature>
<dbReference type="HOGENOM" id="CLU_2286038_0_0_5"/>
<feature type="compositionally biased region" description="Low complexity" evidence="1">
    <location>
        <begin position="1"/>
        <end position="11"/>
    </location>
</feature>
<reference evidence="4" key="1">
    <citation type="journal article" date="2002" name="DNA Res.">
        <title>Complete genomic sequence of nitrogen-fixing symbiotic bacterium Bradyrhizobium japonicum USDA110.</title>
        <authorList>
            <person name="Kaneko T."/>
            <person name="Nakamura Y."/>
            <person name="Sato S."/>
            <person name="Minamisawa K."/>
            <person name="Uchiumi T."/>
            <person name="Sasamoto S."/>
            <person name="Watanabe A."/>
            <person name="Idesawa K."/>
            <person name="Iriguchi M."/>
            <person name="Kawashima K."/>
            <person name="Kohara M."/>
            <person name="Matsumoto M."/>
            <person name="Shimpo S."/>
            <person name="Tsuruoka H."/>
            <person name="Wada T."/>
            <person name="Yamada M."/>
            <person name="Tabata S."/>
        </authorList>
    </citation>
    <scope>NUCLEOTIDE SEQUENCE [LARGE SCALE GENOMIC DNA]</scope>
    <source>
        <strain evidence="4">JCM 10833 / BCRC 13528 / IAM 13628 / NBRC 14792 / USDA 110</strain>
    </source>
</reference>
<dbReference type="InParanoid" id="Q89SW7"/>
<dbReference type="EMBL" id="BA000040">
    <property type="protein sequence ID" value="BAC47548.1"/>
    <property type="molecule type" value="Genomic_DNA"/>
</dbReference>
<evidence type="ECO:0000256" key="2">
    <source>
        <dbReference type="SAM" id="Phobius"/>
    </source>
</evidence>